<dbReference type="Proteomes" id="UP001474120">
    <property type="component" value="Unassembled WGS sequence"/>
</dbReference>
<evidence type="ECO:0000259" key="2">
    <source>
        <dbReference type="PROSITE" id="PS51352"/>
    </source>
</evidence>
<evidence type="ECO:0000313" key="3">
    <source>
        <dbReference type="EMBL" id="MEL4456145.1"/>
    </source>
</evidence>
<dbReference type="Pfam" id="PF00578">
    <property type="entry name" value="AhpC-TSA"/>
    <property type="match status" value="1"/>
</dbReference>
<evidence type="ECO:0000256" key="1">
    <source>
        <dbReference type="SAM" id="SignalP"/>
    </source>
</evidence>
<dbReference type="SUPFAM" id="SSF52833">
    <property type="entry name" value="Thioredoxin-like"/>
    <property type="match status" value="1"/>
</dbReference>
<organism evidence="3 4">
    <name type="scientific">Lutimonas vermicola</name>
    <dbReference type="NCBI Taxonomy" id="414288"/>
    <lineage>
        <taxon>Bacteria</taxon>
        <taxon>Pseudomonadati</taxon>
        <taxon>Bacteroidota</taxon>
        <taxon>Flavobacteriia</taxon>
        <taxon>Flavobacteriales</taxon>
        <taxon>Flavobacteriaceae</taxon>
        <taxon>Lutimonas</taxon>
    </lineage>
</organism>
<dbReference type="EMBL" id="JBCDNA010000002">
    <property type="protein sequence ID" value="MEL4456145.1"/>
    <property type="molecule type" value="Genomic_DNA"/>
</dbReference>
<reference evidence="3 4" key="1">
    <citation type="submission" date="2024-04" db="EMBL/GenBank/DDBJ databases">
        <title>whole genome sequencing of Lutimonas vermicola strain IMCC1616.</title>
        <authorList>
            <person name="Bae S.S."/>
        </authorList>
    </citation>
    <scope>NUCLEOTIDE SEQUENCE [LARGE SCALE GENOMIC DNA]</scope>
    <source>
        <strain evidence="3 4">IMCC1616</strain>
    </source>
</reference>
<dbReference type="InterPro" id="IPR000866">
    <property type="entry name" value="AhpC/TSA"/>
</dbReference>
<evidence type="ECO:0000313" key="4">
    <source>
        <dbReference type="Proteomes" id="UP001474120"/>
    </source>
</evidence>
<dbReference type="Gene3D" id="3.40.30.10">
    <property type="entry name" value="Glutaredoxin"/>
    <property type="match status" value="1"/>
</dbReference>
<gene>
    <name evidence="3" type="ORF">AABB81_09585</name>
</gene>
<feature type="signal peptide" evidence="1">
    <location>
        <begin position="1"/>
        <end position="19"/>
    </location>
</feature>
<feature type="chain" id="PRO_5045847869" evidence="1">
    <location>
        <begin position="20"/>
        <end position="163"/>
    </location>
</feature>
<accession>A0ABU9L502</accession>
<dbReference type="RefSeq" id="WP_342160198.1">
    <property type="nucleotide sequence ID" value="NZ_JBCDNA010000002.1"/>
</dbReference>
<comment type="caution">
    <text evidence="3">The sequence shown here is derived from an EMBL/GenBank/DDBJ whole genome shotgun (WGS) entry which is preliminary data.</text>
</comment>
<dbReference type="PROSITE" id="PS51352">
    <property type="entry name" value="THIOREDOXIN_2"/>
    <property type="match status" value="1"/>
</dbReference>
<dbReference type="InterPro" id="IPR013766">
    <property type="entry name" value="Thioredoxin_domain"/>
</dbReference>
<protein>
    <submittedName>
        <fullName evidence="3">TlpA family protein disulfide reductase</fullName>
    </submittedName>
</protein>
<dbReference type="PANTHER" id="PTHR42852:SF13">
    <property type="entry name" value="PROTEIN DIPZ"/>
    <property type="match status" value="1"/>
</dbReference>
<dbReference type="InterPro" id="IPR036249">
    <property type="entry name" value="Thioredoxin-like_sf"/>
</dbReference>
<dbReference type="InterPro" id="IPR050553">
    <property type="entry name" value="Thioredoxin_ResA/DsbE_sf"/>
</dbReference>
<proteinExistence type="predicted"/>
<keyword evidence="1" id="KW-0732">Signal</keyword>
<feature type="domain" description="Thioredoxin" evidence="2">
    <location>
        <begin position="17"/>
        <end position="161"/>
    </location>
</feature>
<name>A0ABU9L502_9FLAO</name>
<sequence length="163" mass="19024">MKTKQLFLLLFLFCSLVQAQKRLPKISVKSFNENNLDLNLQSMEQVLIISFWATWCEPCIKELNAFNKNLSYLEEELNSKLIAISTDDSRTVSRIIPMVSGNSWDFEVYLDTNQKIKRALNIIDIPHTLVVFQNKIVYEHTGYLNGDEDELFKKIVEINNNEF</sequence>
<dbReference type="PANTHER" id="PTHR42852">
    <property type="entry name" value="THIOL:DISULFIDE INTERCHANGE PROTEIN DSBE"/>
    <property type="match status" value="1"/>
</dbReference>
<keyword evidence="4" id="KW-1185">Reference proteome</keyword>
<dbReference type="CDD" id="cd02966">
    <property type="entry name" value="TlpA_like_family"/>
    <property type="match status" value="1"/>
</dbReference>